<dbReference type="GO" id="GO:0005524">
    <property type="term" value="F:ATP binding"/>
    <property type="evidence" value="ECO:0007669"/>
    <property type="project" value="InterPro"/>
</dbReference>
<evidence type="ECO:0000256" key="1">
    <source>
        <dbReference type="SAM" id="MobiDB-lite"/>
    </source>
</evidence>
<dbReference type="SMART" id="SM00382">
    <property type="entry name" value="AAA"/>
    <property type="match status" value="1"/>
</dbReference>
<dbReference type="SUPFAM" id="SSF52540">
    <property type="entry name" value="P-loop containing nucleoside triphosphate hydrolases"/>
    <property type="match status" value="1"/>
</dbReference>
<protein>
    <recommendedName>
        <fullName evidence="2">AAA+ ATPase domain-containing protein</fullName>
    </recommendedName>
</protein>
<name>A0A7M7MEB5_VARDE</name>
<dbReference type="Pfam" id="PF00004">
    <property type="entry name" value="AAA"/>
    <property type="match status" value="1"/>
</dbReference>
<dbReference type="Proteomes" id="UP000594260">
    <property type="component" value="Unplaced"/>
</dbReference>
<dbReference type="OrthoDB" id="9996895at2759"/>
<evidence type="ECO:0000259" key="2">
    <source>
        <dbReference type="SMART" id="SM00382"/>
    </source>
</evidence>
<dbReference type="CDD" id="cd00009">
    <property type="entry name" value="AAA"/>
    <property type="match status" value="1"/>
</dbReference>
<keyword evidence="4" id="KW-1185">Reference proteome</keyword>
<evidence type="ECO:0000313" key="3">
    <source>
        <dbReference type="EnsemblMetazoa" id="XP_022655737"/>
    </source>
</evidence>
<dbReference type="GO" id="GO:0005634">
    <property type="term" value="C:nucleus"/>
    <property type="evidence" value="ECO:0007669"/>
    <property type="project" value="TreeGrafter"/>
</dbReference>
<dbReference type="Gene3D" id="3.40.50.300">
    <property type="entry name" value="P-loop containing nucleotide triphosphate hydrolases"/>
    <property type="match status" value="1"/>
</dbReference>
<dbReference type="KEGG" id="vde:111248157"/>
<feature type="compositionally biased region" description="Polar residues" evidence="1">
    <location>
        <begin position="32"/>
        <end position="43"/>
    </location>
</feature>
<reference evidence="3" key="1">
    <citation type="submission" date="2021-01" db="UniProtKB">
        <authorList>
            <consortium name="EnsemblMetazoa"/>
        </authorList>
    </citation>
    <scope>IDENTIFICATION</scope>
</reference>
<dbReference type="InterPro" id="IPR027417">
    <property type="entry name" value="P-loop_NTPase"/>
</dbReference>
<dbReference type="PANTHER" id="PTHR23389:SF21">
    <property type="entry name" value="ATPASE FAMILY AAA DOMAIN-CONTAINING PROTEIN 5"/>
    <property type="match status" value="1"/>
</dbReference>
<sequence length="843" mass="95018">MLQPKDLNQMMIASVLPERRLVRSRSCKKRSNLPSEIHVTSPNLKRKRTTSSATKEKSTILQRDSASDCSVQSSKRINKKLDFIPDKPLRKNFTDAMVVGSQLDREIGTGESKQSTIKDCRKTQNGHINNASKTATLVDIMTTKLTTKVSQAARSSRDQKNNKTLNVKESDSFDTMFSESDMWTSKYAPSSFGTFVGNMAAVATLENWLQQWKDLPRRSASAYHDSSSSSGHPADGFSNAMFIKGPPGVGKTALVYYIAQRLGYTVLEVNSSSERSGRRVLADLKEATQSLHVEGTKVSSSKGRISSFFKPVFTSVPTALLTSDLSEQAQDKKKQKGKEKQISKEFTSRNCKGTISFFFASKTKKGNTSEDSTEILEILDDSCNDKFECEAKELSKSSIKSFFEPVDKNDDLKGFEKERTVITDKQIMEKRSRSGSPEQDDQRIKCSKSTIILFDDVDVIFDNDGDEGFWMALETVLKSSKKPCILTATRDYGTIIKRCRILQDTPVIELHRPSPTQVAGFLRKIGEAEKRDLTGYNVEFTCQHLSSDVRRALLQIEFETVSSRLPQTIYPVNKTFGALLSSGCLDDAASIQMIFKKSGFNAFYASLEECLPFEFEDIVMRKPSFSSTEIGESLAQSRRKRHDDKRKKSKAAFNSSVLCSLAEIFDQVSQFDLFAASLDTMGEECLPSYERVKRWMEQRPVETQDTNPRLVEELLEIGSTVLIGEAAKSLDRISRRCADLTEVEQQELYLPRVASSLGFRDIHKILKKVRTNERALDDILSQLSISRSLAKHYLFYLSRICQAEKERRSGPNRKGRSRFLHYLAQIGMYLSPDQVDRLATLWS</sequence>
<accession>A0A7M7MEB5</accession>
<dbReference type="RefSeq" id="XP_022655737.1">
    <property type="nucleotide sequence ID" value="XM_022800002.1"/>
</dbReference>
<dbReference type="PANTHER" id="PTHR23389">
    <property type="entry name" value="CHROMOSOME TRANSMISSION FIDELITY FACTOR 18"/>
    <property type="match status" value="1"/>
</dbReference>
<dbReference type="GO" id="GO:0016887">
    <property type="term" value="F:ATP hydrolysis activity"/>
    <property type="evidence" value="ECO:0007669"/>
    <property type="project" value="InterPro"/>
</dbReference>
<dbReference type="GeneID" id="111248157"/>
<dbReference type="GO" id="GO:0061860">
    <property type="term" value="F:DNA clamp unloader activity"/>
    <property type="evidence" value="ECO:0007669"/>
    <property type="project" value="TreeGrafter"/>
</dbReference>
<feature type="domain" description="AAA+ ATPase" evidence="2">
    <location>
        <begin position="237"/>
        <end position="514"/>
    </location>
</feature>
<evidence type="ECO:0000313" key="4">
    <source>
        <dbReference type="Proteomes" id="UP000594260"/>
    </source>
</evidence>
<feature type="region of interest" description="Disordered" evidence="1">
    <location>
        <begin position="29"/>
        <end position="57"/>
    </location>
</feature>
<dbReference type="InterPro" id="IPR003959">
    <property type="entry name" value="ATPase_AAA_core"/>
</dbReference>
<dbReference type="InParanoid" id="A0A7M7MEB5"/>
<organism evidence="3 4">
    <name type="scientific">Varroa destructor</name>
    <name type="common">Honeybee mite</name>
    <dbReference type="NCBI Taxonomy" id="109461"/>
    <lineage>
        <taxon>Eukaryota</taxon>
        <taxon>Metazoa</taxon>
        <taxon>Ecdysozoa</taxon>
        <taxon>Arthropoda</taxon>
        <taxon>Chelicerata</taxon>
        <taxon>Arachnida</taxon>
        <taxon>Acari</taxon>
        <taxon>Parasitiformes</taxon>
        <taxon>Mesostigmata</taxon>
        <taxon>Gamasina</taxon>
        <taxon>Dermanyssoidea</taxon>
        <taxon>Varroidae</taxon>
        <taxon>Varroa</taxon>
    </lineage>
</organism>
<dbReference type="AlphaFoldDB" id="A0A7M7MEB5"/>
<dbReference type="GO" id="GO:0003677">
    <property type="term" value="F:DNA binding"/>
    <property type="evidence" value="ECO:0007669"/>
    <property type="project" value="TreeGrafter"/>
</dbReference>
<proteinExistence type="predicted"/>
<dbReference type="EnsemblMetazoa" id="XM_022800002">
    <property type="protein sequence ID" value="XP_022655737"/>
    <property type="gene ID" value="LOC111248157"/>
</dbReference>
<dbReference type="InterPro" id="IPR003593">
    <property type="entry name" value="AAA+_ATPase"/>
</dbReference>